<dbReference type="AlphaFoldDB" id="A0A139IBI6"/>
<evidence type="ECO:0000313" key="1">
    <source>
        <dbReference type="EMBL" id="KXT12093.1"/>
    </source>
</evidence>
<accession>A0A139IBI6</accession>
<gene>
    <name evidence="1" type="ORF">AC579_1876</name>
</gene>
<dbReference type="EMBL" id="LFZO01000166">
    <property type="protein sequence ID" value="KXT12093.1"/>
    <property type="molecule type" value="Genomic_DNA"/>
</dbReference>
<reference evidence="1 2" key="1">
    <citation type="submission" date="2015-07" db="EMBL/GenBank/DDBJ databases">
        <title>Comparative genomics of the Sigatoka disease complex on banana suggests a link between parallel evolutionary changes in Pseudocercospora fijiensis and Pseudocercospora eumusae and increased virulence on the banana host.</title>
        <authorList>
            <person name="Chang T.-C."/>
            <person name="Salvucci A."/>
            <person name="Crous P.W."/>
            <person name="Stergiopoulos I."/>
        </authorList>
    </citation>
    <scope>NUCLEOTIDE SEQUENCE [LARGE SCALE GENOMIC DNA]</scope>
    <source>
        <strain evidence="1 2">CBS 116634</strain>
    </source>
</reference>
<sequence>MALAGMNPKEAAALDSVRSVLLPRGWAKDQIIYAEGSSIERRLQVLQEGQADLKRRFERVDGSKEDESGEVGKLKKKSKAVDVKVEKVSVKVEQT</sequence>
<comment type="caution">
    <text evidence="1">The sequence shown here is derived from an EMBL/GenBank/DDBJ whole genome shotgun (WGS) entry which is preliminary data.</text>
</comment>
<protein>
    <submittedName>
        <fullName evidence="1">Uncharacterized protein</fullName>
    </submittedName>
</protein>
<evidence type="ECO:0000313" key="2">
    <source>
        <dbReference type="Proteomes" id="UP000073492"/>
    </source>
</evidence>
<keyword evidence="2" id="KW-1185">Reference proteome</keyword>
<name>A0A139IBI6_9PEZI</name>
<proteinExistence type="predicted"/>
<organism evidence="1 2">
    <name type="scientific">Pseudocercospora musae</name>
    <dbReference type="NCBI Taxonomy" id="113226"/>
    <lineage>
        <taxon>Eukaryota</taxon>
        <taxon>Fungi</taxon>
        <taxon>Dikarya</taxon>
        <taxon>Ascomycota</taxon>
        <taxon>Pezizomycotina</taxon>
        <taxon>Dothideomycetes</taxon>
        <taxon>Dothideomycetidae</taxon>
        <taxon>Mycosphaerellales</taxon>
        <taxon>Mycosphaerellaceae</taxon>
        <taxon>Pseudocercospora</taxon>
    </lineage>
</organism>
<dbReference type="Proteomes" id="UP000073492">
    <property type="component" value="Unassembled WGS sequence"/>
</dbReference>